<evidence type="ECO:0000313" key="2">
    <source>
        <dbReference type="Proteomes" id="UP000094569"/>
    </source>
</evidence>
<dbReference type="OrthoDB" id="4361376at2759"/>
<reference evidence="1 2" key="1">
    <citation type="journal article" date="2016" name="BMC Genomics">
        <title>Comparative genomic and transcriptomic analyses of the Fuzhuan brick tea-fermentation fungus Aspergillus cristatus.</title>
        <authorList>
            <person name="Ge Y."/>
            <person name="Wang Y."/>
            <person name="Liu Y."/>
            <person name="Tan Y."/>
            <person name="Ren X."/>
            <person name="Zhang X."/>
            <person name="Hyde K.D."/>
            <person name="Liu Y."/>
            <person name="Liu Z."/>
        </authorList>
    </citation>
    <scope>NUCLEOTIDE SEQUENCE [LARGE SCALE GENOMIC DNA]</scope>
    <source>
        <strain evidence="1 2">GZAAS20.1005</strain>
    </source>
</reference>
<dbReference type="AlphaFoldDB" id="A0A1E3BQ23"/>
<organism evidence="1 2">
    <name type="scientific">Aspergillus cristatus</name>
    <name type="common">Chinese Fuzhuan brick tea-fermentation fungus</name>
    <name type="synonym">Eurotium cristatum</name>
    <dbReference type="NCBI Taxonomy" id="573508"/>
    <lineage>
        <taxon>Eukaryota</taxon>
        <taxon>Fungi</taxon>
        <taxon>Dikarya</taxon>
        <taxon>Ascomycota</taxon>
        <taxon>Pezizomycotina</taxon>
        <taxon>Eurotiomycetes</taxon>
        <taxon>Eurotiomycetidae</taxon>
        <taxon>Eurotiales</taxon>
        <taxon>Aspergillaceae</taxon>
        <taxon>Aspergillus</taxon>
        <taxon>Aspergillus subgen. Aspergillus</taxon>
    </lineage>
</organism>
<evidence type="ECO:0000313" key="1">
    <source>
        <dbReference type="EMBL" id="ODM22881.1"/>
    </source>
</evidence>
<sequence>MSVPTIQDPGQVFEIIESGNTVIIHYWPPWHGPQSPLQPMFEGVADGAGGALQFYIVDSGFVHPEFSPDEMPLTVLYKDGEKVDTAPFDQNATFDLIRKAESL</sequence>
<dbReference type="InterPro" id="IPR036249">
    <property type="entry name" value="Thioredoxin-like_sf"/>
</dbReference>
<proteinExistence type="predicted"/>
<dbReference type="EMBL" id="JXNT01000001">
    <property type="protein sequence ID" value="ODM22881.1"/>
    <property type="molecule type" value="Genomic_DNA"/>
</dbReference>
<dbReference type="VEuPathDB" id="FungiDB:SI65_00470"/>
<dbReference type="CDD" id="cd02947">
    <property type="entry name" value="TRX_family"/>
    <property type="match status" value="1"/>
</dbReference>
<name>A0A1E3BQ23_ASPCR</name>
<gene>
    <name evidence="1" type="ORF">SI65_00470</name>
</gene>
<comment type="caution">
    <text evidence="1">The sequence shown here is derived from an EMBL/GenBank/DDBJ whole genome shotgun (WGS) entry which is preliminary data.</text>
</comment>
<dbReference type="SUPFAM" id="SSF52833">
    <property type="entry name" value="Thioredoxin-like"/>
    <property type="match status" value="1"/>
</dbReference>
<dbReference type="Gene3D" id="3.40.30.10">
    <property type="entry name" value="Glutaredoxin"/>
    <property type="match status" value="1"/>
</dbReference>
<dbReference type="Proteomes" id="UP000094569">
    <property type="component" value="Unassembled WGS sequence"/>
</dbReference>
<protein>
    <recommendedName>
        <fullName evidence="3">Thioredoxin domain-containing protein</fullName>
    </recommendedName>
</protein>
<accession>A0A1E3BQ23</accession>
<evidence type="ECO:0008006" key="3">
    <source>
        <dbReference type="Google" id="ProtNLM"/>
    </source>
</evidence>
<keyword evidence="2" id="KW-1185">Reference proteome</keyword>